<dbReference type="Pfam" id="PF00069">
    <property type="entry name" value="Pkinase"/>
    <property type="match status" value="1"/>
</dbReference>
<dbReference type="EMBL" id="CAUYUJ010003453">
    <property type="protein sequence ID" value="CAK0805422.1"/>
    <property type="molecule type" value="Genomic_DNA"/>
</dbReference>
<feature type="domain" description="Protein kinase" evidence="3">
    <location>
        <begin position="34"/>
        <end position="315"/>
    </location>
</feature>
<dbReference type="PANTHER" id="PTHR24346">
    <property type="entry name" value="MAP/MICROTUBULE AFFINITY-REGULATING KINASE"/>
    <property type="match status" value="1"/>
</dbReference>
<dbReference type="Proteomes" id="UP001189429">
    <property type="component" value="Unassembled WGS sequence"/>
</dbReference>
<dbReference type="InterPro" id="IPR011009">
    <property type="entry name" value="Kinase-like_dom_sf"/>
</dbReference>
<evidence type="ECO:0000313" key="5">
    <source>
        <dbReference type="Proteomes" id="UP001189429"/>
    </source>
</evidence>
<evidence type="ECO:0000256" key="2">
    <source>
        <dbReference type="ARBA" id="ARBA00022840"/>
    </source>
</evidence>
<dbReference type="PANTHER" id="PTHR24346:SF30">
    <property type="entry name" value="MATERNAL EMBRYONIC LEUCINE ZIPPER KINASE"/>
    <property type="match status" value="1"/>
</dbReference>
<gene>
    <name evidence="4" type="ORF">PCOR1329_LOCUS11929</name>
</gene>
<evidence type="ECO:0000256" key="1">
    <source>
        <dbReference type="ARBA" id="ARBA00022741"/>
    </source>
</evidence>
<dbReference type="SUPFAM" id="SSF56112">
    <property type="entry name" value="Protein kinase-like (PK-like)"/>
    <property type="match status" value="1"/>
</dbReference>
<organism evidence="4 5">
    <name type="scientific">Prorocentrum cordatum</name>
    <dbReference type="NCBI Taxonomy" id="2364126"/>
    <lineage>
        <taxon>Eukaryota</taxon>
        <taxon>Sar</taxon>
        <taxon>Alveolata</taxon>
        <taxon>Dinophyceae</taxon>
        <taxon>Prorocentrales</taxon>
        <taxon>Prorocentraceae</taxon>
        <taxon>Prorocentrum</taxon>
    </lineage>
</organism>
<dbReference type="SMART" id="SM00220">
    <property type="entry name" value="S_TKc"/>
    <property type="match status" value="1"/>
</dbReference>
<keyword evidence="5" id="KW-1185">Reference proteome</keyword>
<sequence>MQIKGMEDEFRSLLWDAIPDLLMPDFAPLDDRLLECGNRVGDFQLVRPYPDHQHVSLAVNGQHENVVIKVCDKRSVTNVKEVESIYQEFCFLTHTLDHPHIIRCLGMLHSQCSVHLVLQYGGDMCMEQVLSAQSGYRLFRDDALDCSAQIASALSYCHAQDVVHGQVSLRHVAVQTALNRHICRLVDFSMAAHVPFSSARGALCGSLPCVAPEAALNEPYLPKPADCWSLGVILLETACGQGSLKLSVRWRRGESLAYAARQVLEFFSHASCHTEAMTKMGNSVDGVTLACLEAVLKPEPARRTSASDMVGMLSIGRAEQVNFD</sequence>
<protein>
    <recommendedName>
        <fullName evidence="3">Protein kinase domain-containing protein</fullName>
    </recommendedName>
</protein>
<evidence type="ECO:0000259" key="3">
    <source>
        <dbReference type="PROSITE" id="PS50011"/>
    </source>
</evidence>
<proteinExistence type="predicted"/>
<dbReference type="PROSITE" id="PS50011">
    <property type="entry name" value="PROTEIN_KINASE_DOM"/>
    <property type="match status" value="1"/>
</dbReference>
<accession>A0ABN9QND2</accession>
<keyword evidence="2" id="KW-0067">ATP-binding</keyword>
<reference evidence="4" key="1">
    <citation type="submission" date="2023-10" db="EMBL/GenBank/DDBJ databases">
        <authorList>
            <person name="Chen Y."/>
            <person name="Shah S."/>
            <person name="Dougan E. K."/>
            <person name="Thang M."/>
            <person name="Chan C."/>
        </authorList>
    </citation>
    <scope>NUCLEOTIDE SEQUENCE [LARGE SCALE GENOMIC DNA]</scope>
</reference>
<evidence type="ECO:0000313" key="4">
    <source>
        <dbReference type="EMBL" id="CAK0805422.1"/>
    </source>
</evidence>
<name>A0ABN9QND2_9DINO</name>
<comment type="caution">
    <text evidence="4">The sequence shown here is derived from an EMBL/GenBank/DDBJ whole genome shotgun (WGS) entry which is preliminary data.</text>
</comment>
<keyword evidence="1" id="KW-0547">Nucleotide-binding</keyword>
<dbReference type="InterPro" id="IPR000719">
    <property type="entry name" value="Prot_kinase_dom"/>
</dbReference>
<dbReference type="Gene3D" id="1.10.510.10">
    <property type="entry name" value="Transferase(Phosphotransferase) domain 1"/>
    <property type="match status" value="1"/>
</dbReference>